<organism evidence="1 2">
    <name type="scientific">Phialocephala subalpina</name>
    <dbReference type="NCBI Taxonomy" id="576137"/>
    <lineage>
        <taxon>Eukaryota</taxon>
        <taxon>Fungi</taxon>
        <taxon>Dikarya</taxon>
        <taxon>Ascomycota</taxon>
        <taxon>Pezizomycotina</taxon>
        <taxon>Leotiomycetes</taxon>
        <taxon>Helotiales</taxon>
        <taxon>Mollisiaceae</taxon>
        <taxon>Phialocephala</taxon>
        <taxon>Phialocephala fortinii species complex</taxon>
    </lineage>
</organism>
<dbReference type="PANTHER" id="PTHR32027:SF0">
    <property type="entry name" value="CYTOSINE DEAMINASE"/>
    <property type="match status" value="1"/>
</dbReference>
<dbReference type="PANTHER" id="PTHR32027">
    <property type="entry name" value="CYTOSINE DEAMINASE"/>
    <property type="match status" value="1"/>
</dbReference>
<protein>
    <submittedName>
        <fullName evidence="1">Related to cytosine deaminase</fullName>
    </submittedName>
</protein>
<dbReference type="STRING" id="576137.A0A1L7WM58"/>
<evidence type="ECO:0000313" key="2">
    <source>
        <dbReference type="Proteomes" id="UP000184330"/>
    </source>
</evidence>
<keyword evidence="2" id="KW-1185">Reference proteome</keyword>
<sequence>MSSCSYASSTDSEELNFHGVFVAGKPEKTQWDIRCEHGVIKSMKEHDASQSGHASGGLLIPSLCHPHIHIDKAFILSHPKYADLEIEKGDFAEAMRLTSEAKKRFERDDLMERGRALIQESINFGVTHMRAFVEVDLGVQMKCLEAGLALKEEFSDRCHVQICVFAQDPIVSYRDSGRAMMRLLEKAASKPGVEVFGSTPYVETNGDLSKQIANIEYAIKIAKRYKLHLDFHIDYNLDSSKQSAVMEALRLLHKWNWPTNWNLPTYRTIVFGHCTRLTLFDSDQWNNLSEKVRGLPVSFVGLPTSDIFMMGRPSEEDEGSQRVRGTLQVLHVIRKYGMNAVIGVNNVGNAFTPQGSSDPLSLASMGVGLYQAGTKLDADLLLQCISNRAKLAMGIVVSTPYEIDIDVGDPADFVVCGDKSTTGSKSFRSRKAIQDLIYDPAPHRVTVYNGKVVSKE</sequence>
<dbReference type="InterPro" id="IPR052349">
    <property type="entry name" value="Metallo-hydrolase_Enzymes"/>
</dbReference>
<dbReference type="EMBL" id="FJOG01000004">
    <property type="protein sequence ID" value="CZR53840.1"/>
    <property type="molecule type" value="Genomic_DNA"/>
</dbReference>
<dbReference type="GO" id="GO:0016814">
    <property type="term" value="F:hydrolase activity, acting on carbon-nitrogen (but not peptide) bonds, in cyclic amidines"/>
    <property type="evidence" value="ECO:0007669"/>
    <property type="project" value="TreeGrafter"/>
</dbReference>
<dbReference type="SUPFAM" id="SSF51556">
    <property type="entry name" value="Metallo-dependent hydrolases"/>
    <property type="match status" value="1"/>
</dbReference>
<dbReference type="Proteomes" id="UP000184330">
    <property type="component" value="Unassembled WGS sequence"/>
</dbReference>
<reference evidence="1 2" key="1">
    <citation type="submission" date="2016-03" db="EMBL/GenBank/DDBJ databases">
        <authorList>
            <person name="Ploux O."/>
        </authorList>
    </citation>
    <scope>NUCLEOTIDE SEQUENCE [LARGE SCALE GENOMIC DNA]</scope>
    <source>
        <strain evidence="1 2">UAMH 11012</strain>
    </source>
</reference>
<proteinExistence type="predicted"/>
<dbReference type="OrthoDB" id="10266980at2759"/>
<accession>A0A1L7WM58</accession>
<gene>
    <name evidence="1" type="ORF">PAC_03722</name>
</gene>
<name>A0A1L7WM58_9HELO</name>
<dbReference type="AlphaFoldDB" id="A0A1L7WM58"/>
<evidence type="ECO:0000313" key="1">
    <source>
        <dbReference type="EMBL" id="CZR53840.1"/>
    </source>
</evidence>
<dbReference type="Gene3D" id="3.20.20.140">
    <property type="entry name" value="Metal-dependent hydrolases"/>
    <property type="match status" value="1"/>
</dbReference>
<dbReference type="InterPro" id="IPR032466">
    <property type="entry name" value="Metal_Hydrolase"/>
</dbReference>